<reference evidence="1 2" key="1">
    <citation type="journal article" date="2019" name="Int. J. Syst. Evol. Microbiol.">
        <title>The Global Catalogue of Microorganisms (GCM) 10K type strain sequencing project: providing services to taxonomists for standard genome sequencing and annotation.</title>
        <authorList>
            <consortium name="The Broad Institute Genomics Platform"/>
            <consortium name="The Broad Institute Genome Sequencing Center for Infectious Disease"/>
            <person name="Wu L."/>
            <person name="Ma J."/>
        </authorList>
    </citation>
    <scope>NUCLEOTIDE SEQUENCE [LARGE SCALE GENOMIC DNA]</scope>
    <source>
        <strain evidence="1 2">JCM 11448</strain>
    </source>
</reference>
<organism evidence="1 2">
    <name type="scientific">Streptomyces javensis</name>
    <dbReference type="NCBI Taxonomy" id="114698"/>
    <lineage>
        <taxon>Bacteria</taxon>
        <taxon>Bacillati</taxon>
        <taxon>Actinomycetota</taxon>
        <taxon>Actinomycetes</taxon>
        <taxon>Kitasatosporales</taxon>
        <taxon>Streptomycetaceae</taxon>
        <taxon>Streptomyces</taxon>
        <taxon>Streptomyces violaceusniger group</taxon>
    </lineage>
</organism>
<proteinExistence type="predicted"/>
<accession>A0ABN1X892</accession>
<evidence type="ECO:0000313" key="1">
    <source>
        <dbReference type="EMBL" id="GAA1287652.1"/>
    </source>
</evidence>
<sequence>MIAWHLDGFSSNENAEALEMRPPAVRQNLARALLKEALGLAPGAPGGAQ</sequence>
<comment type="caution">
    <text evidence="1">The sequence shown here is derived from an EMBL/GenBank/DDBJ whole genome shotgun (WGS) entry which is preliminary data.</text>
</comment>
<dbReference type="EMBL" id="BAAAIH010000039">
    <property type="protein sequence ID" value="GAA1287652.1"/>
    <property type="molecule type" value="Genomic_DNA"/>
</dbReference>
<keyword evidence="2" id="KW-1185">Reference proteome</keyword>
<protein>
    <submittedName>
        <fullName evidence="1">Uncharacterized protein</fullName>
    </submittedName>
</protein>
<evidence type="ECO:0000313" key="2">
    <source>
        <dbReference type="Proteomes" id="UP001500282"/>
    </source>
</evidence>
<name>A0ABN1X892_9ACTN</name>
<gene>
    <name evidence="1" type="ORF">GCM10009579_58510</name>
</gene>
<dbReference type="Proteomes" id="UP001500282">
    <property type="component" value="Unassembled WGS sequence"/>
</dbReference>